<dbReference type="NCBIfam" id="TIGR04057">
    <property type="entry name" value="SusC_RagA_signa"/>
    <property type="match status" value="1"/>
</dbReference>
<dbReference type="eggNOG" id="COG4206">
    <property type="taxonomic scope" value="Bacteria"/>
</dbReference>
<gene>
    <name evidence="4" type="ORF">HMPREF9134_01480</name>
</gene>
<comment type="subcellular location">
    <subcellularLocation>
        <location evidence="2">Cell outer membrane</location>
        <topology evidence="2">Multi-pass membrane protein</topology>
    </subcellularLocation>
</comment>
<dbReference type="InterPro" id="IPR023996">
    <property type="entry name" value="TonB-dep_OMP_SusC/RagA"/>
</dbReference>
<comment type="similarity">
    <text evidence="2">Belongs to the TonB-dependent receptor family.</text>
</comment>
<dbReference type="PANTHER" id="PTHR30069:SF29">
    <property type="entry name" value="HEMOGLOBIN AND HEMOGLOBIN-HAPTOGLOBIN-BINDING PROTEIN 1-RELATED"/>
    <property type="match status" value="1"/>
</dbReference>
<sequence length="1054" mass="116903">MVGLSLPTMLLAGSTSEQVKATRVADATTLSLSTNAQNANKTKIVGVVTDSKTGEPIVGAAVRLKGASAGALTDIEGNFELKASAGDVLIISSVGYSAKEVRVGKTTILSITLSEDTKTLGQVVVTAFGTGQKKETVTGSIQTVRPMELKVPAANLSTAFAGRLAGVISYQRSGEPGSNGADFFIRGISTMNGSEPLIILDGVQISKADLNAIDPEIIDSFSILKDATASAMYGTRGANGVLIIKTKSGADLERPIIGVRIENYINTPINVPKAAGAETYMRMYNEAVRNQGTGDALYSEEYIRNTLAGTDPYQYPNVDWYKEVFKNMTYNQRANMNVRGGTAKVTYFMNFNVSHETGMLRGRSKDFFSFSNSIDYIKYAFQNNVDFHLSPSASIALHLNTQINDYHGPITANNGSGGVNEVFKSIMETNSVANPVMFPQGDLSWYRWGGTKIGSFTPGNPVAMAASGYKDTFESTVIANIDYTQKLDFITKGLSFKGLVSFKNWSFSNAYRFQTYNSYMLASPAKDANGNYNLTSLGGDPSKPILNSGGSSMGDRRFYIQAYINYDRSFGDHSVSAMALYNQDEATINNPGSDLIATLPRRRQGYAFRASYDYAQRYLLEVNAGYNGSENFARGHRWGFFPSIAVGWNVSKEAFWKPLQNTVSNLKLRASYGLVGNDKTVDQRFIYLEEVVLSGDKHRPNFSTGFDGSYESRRGPGFTRYANPQITWEIGKKLNVGLDLQLFKSLNLTVDVFQEIRSNIFQKKETIPNYFGTEDAKIYGNLAKVKNWGVDVAMEYNKQFNKDWTIQARGTFTFARNRILEYDEAANLRPALRKVGSRLNGLLGYAADGYYIDQADIDHNPKSTLGNIAIAPGDLKYKDQPDKDGNYDGKIDADDRIPMGFPTVPEINYGFGATVQYKQFDFNFTLQGQANVSLMMKDFHPFGTQSRRNVLQWVADDYWSRDNQNPNARYPRLTLHDNRHNQQESSHWLRDASFLKLRNLEVGYRFKFARVYANATNLLTFAPFKLWDPEMGGGRGMSYPLQRTFNLGVQLTFK</sequence>
<dbReference type="Pfam" id="PF07715">
    <property type="entry name" value="Plug"/>
    <property type="match status" value="1"/>
</dbReference>
<dbReference type="GO" id="GO:0044718">
    <property type="term" value="P:siderophore transmembrane transport"/>
    <property type="evidence" value="ECO:0007669"/>
    <property type="project" value="TreeGrafter"/>
</dbReference>
<dbReference type="SUPFAM" id="SSF56935">
    <property type="entry name" value="Porins"/>
    <property type="match status" value="1"/>
</dbReference>
<dbReference type="Pfam" id="PF13715">
    <property type="entry name" value="CarbopepD_reg_2"/>
    <property type="match status" value="1"/>
</dbReference>
<comment type="caution">
    <text evidence="4">The sequence shown here is derived from an EMBL/GenBank/DDBJ whole genome shotgun (WGS) entry which is preliminary data.</text>
</comment>
<evidence type="ECO:0000313" key="5">
    <source>
        <dbReference type="Proteomes" id="UP000010408"/>
    </source>
</evidence>
<keyword evidence="2" id="KW-0998">Cell outer membrane</keyword>
<dbReference type="RefSeq" id="WP_005467580.1">
    <property type="nucleotide sequence ID" value="NZ_KB291032.1"/>
</dbReference>
<name>L1NA47_9PORP</name>
<keyword evidence="2" id="KW-0812">Transmembrane</keyword>
<protein>
    <submittedName>
        <fullName evidence="4">TonB-dependent receptor</fullName>
    </submittedName>
</protein>
<keyword evidence="2" id="KW-0813">Transport</keyword>
<dbReference type="SUPFAM" id="SSF49464">
    <property type="entry name" value="Carboxypeptidase regulatory domain-like"/>
    <property type="match status" value="1"/>
</dbReference>
<dbReference type="InterPro" id="IPR023997">
    <property type="entry name" value="TonB-dep_OMP_SusC/RagA_CS"/>
</dbReference>
<dbReference type="FunFam" id="2.170.130.10:FF:000003">
    <property type="entry name" value="SusC/RagA family TonB-linked outer membrane protein"/>
    <property type="match status" value="1"/>
</dbReference>
<evidence type="ECO:0000256" key="2">
    <source>
        <dbReference type="PROSITE-ProRule" id="PRU01360"/>
    </source>
</evidence>
<dbReference type="PATRIC" id="fig|1127696.3.peg.1334"/>
<dbReference type="InterPro" id="IPR012910">
    <property type="entry name" value="Plug_dom"/>
</dbReference>
<dbReference type="PROSITE" id="PS52016">
    <property type="entry name" value="TONB_DEPENDENT_REC_3"/>
    <property type="match status" value="1"/>
</dbReference>
<organism evidence="4 5">
    <name type="scientific">Porphyromonas catoniae F0037</name>
    <dbReference type="NCBI Taxonomy" id="1127696"/>
    <lineage>
        <taxon>Bacteria</taxon>
        <taxon>Pseudomonadati</taxon>
        <taxon>Bacteroidota</taxon>
        <taxon>Bacteroidia</taxon>
        <taxon>Bacteroidales</taxon>
        <taxon>Porphyromonadaceae</taxon>
        <taxon>Porphyromonas</taxon>
    </lineage>
</organism>
<reference evidence="4 5" key="1">
    <citation type="submission" date="2012-05" db="EMBL/GenBank/DDBJ databases">
        <authorList>
            <person name="Weinstock G."/>
            <person name="Sodergren E."/>
            <person name="Lobos E.A."/>
            <person name="Fulton L."/>
            <person name="Fulton R."/>
            <person name="Courtney L."/>
            <person name="Fronick C."/>
            <person name="O'Laughlin M."/>
            <person name="Godfrey J."/>
            <person name="Wilson R.M."/>
            <person name="Miner T."/>
            <person name="Farmer C."/>
            <person name="Delehaunty K."/>
            <person name="Cordes M."/>
            <person name="Minx P."/>
            <person name="Tomlinson C."/>
            <person name="Chen J."/>
            <person name="Wollam A."/>
            <person name="Pepin K.H."/>
            <person name="Bhonagiri V."/>
            <person name="Zhang X."/>
            <person name="Suruliraj S."/>
            <person name="Warren W."/>
            <person name="Mitreva M."/>
            <person name="Mardis E.R."/>
            <person name="Wilson R.K."/>
        </authorList>
    </citation>
    <scope>NUCLEOTIDE SEQUENCE [LARGE SCALE GENOMIC DNA]</scope>
    <source>
        <strain evidence="4 5">F0037</strain>
    </source>
</reference>
<evidence type="ECO:0000259" key="3">
    <source>
        <dbReference type="Pfam" id="PF07715"/>
    </source>
</evidence>
<proteinExistence type="inferred from homology"/>
<accession>L1NA47</accession>
<evidence type="ECO:0000313" key="4">
    <source>
        <dbReference type="EMBL" id="EKY00150.1"/>
    </source>
</evidence>
<dbReference type="Gene3D" id="2.60.40.1120">
    <property type="entry name" value="Carboxypeptidase-like, regulatory domain"/>
    <property type="match status" value="1"/>
</dbReference>
<evidence type="ECO:0000256" key="1">
    <source>
        <dbReference type="ARBA" id="ARBA00022729"/>
    </source>
</evidence>
<dbReference type="GO" id="GO:0009279">
    <property type="term" value="C:cell outer membrane"/>
    <property type="evidence" value="ECO:0007669"/>
    <property type="project" value="UniProtKB-SubCell"/>
</dbReference>
<keyword evidence="2" id="KW-0472">Membrane</keyword>
<keyword evidence="1" id="KW-0732">Signal</keyword>
<dbReference type="NCBIfam" id="TIGR04056">
    <property type="entry name" value="OMP_RagA_SusC"/>
    <property type="match status" value="1"/>
</dbReference>
<keyword evidence="4" id="KW-0675">Receptor</keyword>
<dbReference type="EMBL" id="AMEQ01000040">
    <property type="protein sequence ID" value="EKY00150.1"/>
    <property type="molecule type" value="Genomic_DNA"/>
</dbReference>
<dbReference type="InterPro" id="IPR008969">
    <property type="entry name" value="CarboxyPept-like_regulatory"/>
</dbReference>
<dbReference type="InterPro" id="IPR037066">
    <property type="entry name" value="Plug_dom_sf"/>
</dbReference>
<dbReference type="HOGENOM" id="CLU_004317_1_0_10"/>
<keyword evidence="2" id="KW-1134">Transmembrane beta strand</keyword>
<dbReference type="GO" id="GO:0015344">
    <property type="term" value="F:siderophore uptake transmembrane transporter activity"/>
    <property type="evidence" value="ECO:0007669"/>
    <property type="project" value="TreeGrafter"/>
</dbReference>
<dbReference type="PANTHER" id="PTHR30069">
    <property type="entry name" value="TONB-DEPENDENT OUTER MEMBRANE RECEPTOR"/>
    <property type="match status" value="1"/>
</dbReference>
<dbReference type="AlphaFoldDB" id="L1NA47"/>
<dbReference type="Gene3D" id="2.170.130.10">
    <property type="entry name" value="TonB-dependent receptor, plug domain"/>
    <property type="match status" value="1"/>
</dbReference>
<dbReference type="InterPro" id="IPR039426">
    <property type="entry name" value="TonB-dep_rcpt-like"/>
</dbReference>
<dbReference type="Proteomes" id="UP000010408">
    <property type="component" value="Unassembled WGS sequence"/>
</dbReference>
<feature type="domain" description="TonB-dependent receptor plug" evidence="3">
    <location>
        <begin position="134"/>
        <end position="241"/>
    </location>
</feature>
<dbReference type="STRING" id="1127696.HMPREF9134_01480"/>